<evidence type="ECO:0000256" key="1">
    <source>
        <dbReference type="ARBA" id="ARBA00022485"/>
    </source>
</evidence>
<evidence type="ECO:0000313" key="9">
    <source>
        <dbReference type="EMBL" id="QNO54586.1"/>
    </source>
</evidence>
<dbReference type="GO" id="GO:0051539">
    <property type="term" value="F:4 iron, 4 sulfur cluster binding"/>
    <property type="evidence" value="ECO:0007669"/>
    <property type="project" value="UniProtKB-UniRule"/>
</dbReference>
<dbReference type="PANTHER" id="PTHR10537:SF3">
    <property type="entry name" value="DNA PRIMASE LARGE SUBUNIT"/>
    <property type="match status" value="1"/>
</dbReference>
<evidence type="ECO:0000259" key="8">
    <source>
        <dbReference type="Pfam" id="PF04104"/>
    </source>
</evidence>
<keyword evidence="1 7" id="KW-0004">4Fe-4S</keyword>
<comment type="subunit">
    <text evidence="7">Heterodimer of a small subunit (PriS) and a large subunit (PriL).</text>
</comment>
<feature type="binding site" evidence="7">
    <location>
        <position position="311"/>
    </location>
    <ligand>
        <name>[4Fe-4S] cluster</name>
        <dbReference type="ChEBI" id="CHEBI:49883"/>
    </ligand>
</feature>
<keyword evidence="5 7" id="KW-0408">Iron</keyword>
<sequence length="360" mass="41372">MITWRAESTHLCFYPFLSSASEYVEKSGATLENLISSAAFERARLRGRVRILEAIKDGMILKPAVITNAQAEMELLSYPFARILVSCIHDKHLVRRYVLSEAKAAHEKLLADSHRDTDIIYEMAEEFSIRVDFFREHVQMPFVDYLRFTTNLRDKKWKLVNRGLEKGRVKLEKGEFIRIIQEAIYERIMKDLPLNVSAEVCDAIRGYTEEIKRELEETRKKFGDAEGFIVKDPNCFPPCISYILSNLKEGINVTHGARFAVTAFLLNLGLSEDEIIEIYKNSPDFDVERTRYQVRHIAGGTGSVRYTAPSCATMRTYGNCVGSDDICEKISHPLNYYRLKLKTKKIGLKHTLEIKNDRVA</sequence>
<dbReference type="CDD" id="cd06560">
    <property type="entry name" value="PriL"/>
    <property type="match status" value="1"/>
</dbReference>
<dbReference type="GO" id="GO:0006269">
    <property type="term" value="P:DNA replication, synthesis of primer"/>
    <property type="evidence" value="ECO:0007669"/>
    <property type="project" value="UniProtKB-UniRule"/>
</dbReference>
<dbReference type="GO" id="GO:0006270">
    <property type="term" value="P:DNA replication initiation"/>
    <property type="evidence" value="ECO:0007669"/>
    <property type="project" value="TreeGrafter"/>
</dbReference>
<feature type="domain" description="DNA primase large subunit C-terminal" evidence="8">
    <location>
        <begin position="233"/>
        <end position="338"/>
    </location>
</feature>
<evidence type="ECO:0000256" key="7">
    <source>
        <dbReference type="HAMAP-Rule" id="MF_00701"/>
    </source>
</evidence>
<feature type="binding site" evidence="7">
    <location>
        <position position="327"/>
    </location>
    <ligand>
        <name>[4Fe-4S] cluster</name>
        <dbReference type="ChEBI" id="CHEBI:49883"/>
    </ligand>
</feature>
<dbReference type="InterPro" id="IPR058560">
    <property type="entry name" value="DNA_primase_C"/>
</dbReference>
<dbReference type="SUPFAM" id="SSF140914">
    <property type="entry name" value="PriB N-terminal domain-like"/>
    <property type="match status" value="1"/>
</dbReference>
<dbReference type="AlphaFoldDB" id="A0A7G9Z2V2"/>
<comment type="cofactor">
    <cofactor evidence="7">
        <name>[4Fe-4S] cluster</name>
        <dbReference type="ChEBI" id="CHEBI:49883"/>
    </cofactor>
    <text evidence="7">Binds 1 [4Fe-4S] cluster.</text>
</comment>
<gene>
    <name evidence="7 9" type="primary">priL</name>
    <name evidence="9" type="ORF">KENJCFKB_00047</name>
</gene>
<comment type="function">
    <text evidence="7">Regulatory subunit of DNA primase, an RNA polymerase that catalyzes the synthesis of short RNA molecules used as primers for DNA polymerase during DNA replication. Stabilizes and modulates the activity of the small subunit, increasing the rate of DNA synthesis, and conferring RNA synthesis capability. The DNA polymerase activity may enable DNA primase to also catalyze primer extension after primer synthesis. May also play a role in DNA repair.</text>
</comment>
<feature type="binding site" evidence="7">
    <location>
        <position position="239"/>
    </location>
    <ligand>
        <name>[4Fe-4S] cluster</name>
        <dbReference type="ChEBI" id="CHEBI:49883"/>
    </ligand>
</feature>
<accession>A0A7G9Z2V2</accession>
<keyword evidence="2 7" id="KW-0639">Primosome</keyword>
<dbReference type="GO" id="GO:0003899">
    <property type="term" value="F:DNA-directed RNA polymerase activity"/>
    <property type="evidence" value="ECO:0007669"/>
    <property type="project" value="InterPro"/>
</dbReference>
<dbReference type="GO" id="GO:1990077">
    <property type="term" value="C:primosome complex"/>
    <property type="evidence" value="ECO:0007669"/>
    <property type="project" value="UniProtKB-KW"/>
</dbReference>
<dbReference type="InterPro" id="IPR023642">
    <property type="entry name" value="DNA_primase_lsu_PriL"/>
</dbReference>
<feature type="binding site" evidence="7">
    <location>
        <position position="320"/>
    </location>
    <ligand>
        <name>[4Fe-4S] cluster</name>
        <dbReference type="ChEBI" id="CHEBI:49883"/>
    </ligand>
</feature>
<dbReference type="PANTHER" id="PTHR10537">
    <property type="entry name" value="DNA PRIMASE LARGE SUBUNIT"/>
    <property type="match status" value="1"/>
</dbReference>
<dbReference type="EMBL" id="MT631586">
    <property type="protein sequence ID" value="QNO54586.1"/>
    <property type="molecule type" value="Genomic_DNA"/>
</dbReference>
<dbReference type="GO" id="GO:0046872">
    <property type="term" value="F:metal ion binding"/>
    <property type="evidence" value="ECO:0007669"/>
    <property type="project" value="UniProtKB-KW"/>
</dbReference>
<protein>
    <recommendedName>
        <fullName evidence="7">DNA primase large subunit PriL</fullName>
    </recommendedName>
</protein>
<reference evidence="9" key="1">
    <citation type="submission" date="2020-06" db="EMBL/GenBank/DDBJ databases">
        <title>Unique genomic features of the anaerobic methanotrophic archaea.</title>
        <authorList>
            <person name="Chadwick G.L."/>
            <person name="Skennerton C.T."/>
            <person name="Laso-Perez R."/>
            <person name="Leu A.O."/>
            <person name="Speth D.R."/>
            <person name="Yu H."/>
            <person name="Morgan-Lang C."/>
            <person name="Hatzenpichler R."/>
            <person name="Goudeau D."/>
            <person name="Malmstrom R."/>
            <person name="Brazelton W.J."/>
            <person name="Woyke T."/>
            <person name="Hallam S.J."/>
            <person name="Tyson G.W."/>
            <person name="Wegener G."/>
            <person name="Boetius A."/>
            <person name="Orphan V."/>
        </authorList>
    </citation>
    <scope>NUCLEOTIDE SEQUENCE</scope>
</reference>
<keyword evidence="4 7" id="KW-0479">Metal-binding</keyword>
<dbReference type="HAMAP" id="MF_00701">
    <property type="entry name" value="DNA_primase_lrg_arc"/>
    <property type="match status" value="1"/>
</dbReference>
<name>A0A7G9Z2V2_9EURY</name>
<proteinExistence type="inferred from homology"/>
<evidence type="ECO:0000256" key="5">
    <source>
        <dbReference type="ARBA" id="ARBA00023004"/>
    </source>
</evidence>
<organism evidence="9">
    <name type="scientific">Candidatus Methanophaga sp. ANME-1 ERB7</name>
    <dbReference type="NCBI Taxonomy" id="2759913"/>
    <lineage>
        <taxon>Archaea</taxon>
        <taxon>Methanobacteriati</taxon>
        <taxon>Methanobacteriota</taxon>
        <taxon>Stenosarchaea group</taxon>
        <taxon>Methanomicrobia</taxon>
        <taxon>Candidatus Methanophagales</taxon>
        <taxon>Candidatus Methanophagaceae</taxon>
        <taxon>Candidatus Methanophaga</taxon>
    </lineage>
</organism>
<dbReference type="Pfam" id="PF26466">
    <property type="entry name" value="DNA_primase_lrg_N"/>
    <property type="match status" value="1"/>
</dbReference>
<keyword evidence="3 7" id="KW-0235">DNA replication</keyword>
<evidence type="ECO:0000256" key="4">
    <source>
        <dbReference type="ARBA" id="ARBA00022723"/>
    </source>
</evidence>
<evidence type="ECO:0000256" key="3">
    <source>
        <dbReference type="ARBA" id="ARBA00022705"/>
    </source>
</evidence>
<keyword evidence="6 7" id="KW-0411">Iron-sulfur</keyword>
<dbReference type="Pfam" id="PF04104">
    <property type="entry name" value="DNA_primase_lrg"/>
    <property type="match status" value="1"/>
</dbReference>
<comment type="similarity">
    <text evidence="7">Belongs to the eukaryotic-type primase large subunit family.</text>
</comment>
<evidence type="ECO:0000256" key="2">
    <source>
        <dbReference type="ARBA" id="ARBA00022515"/>
    </source>
</evidence>
<evidence type="ECO:0000256" key="6">
    <source>
        <dbReference type="ARBA" id="ARBA00023014"/>
    </source>
</evidence>
<dbReference type="InterPro" id="IPR007238">
    <property type="entry name" value="DNA_primase_lsu_euk/arc"/>
</dbReference>